<reference evidence="4" key="1">
    <citation type="submission" date="2023-06" db="EMBL/GenBank/DDBJ databases">
        <title>Sysu t00039.</title>
        <authorList>
            <person name="Gao L."/>
            <person name="Fang B.-Z."/>
            <person name="Li W.-J."/>
        </authorList>
    </citation>
    <scope>NUCLEOTIDE SEQUENCE</scope>
    <source>
        <strain evidence="4">SYSU T00039</strain>
    </source>
</reference>
<gene>
    <name evidence="4" type="ORF">QQX10_10965</name>
</gene>
<evidence type="ECO:0000256" key="3">
    <source>
        <dbReference type="SAM" id="SignalP"/>
    </source>
</evidence>
<evidence type="ECO:0000313" key="4">
    <source>
        <dbReference type="EMBL" id="MDN4488686.1"/>
    </source>
</evidence>
<dbReference type="PANTHER" id="PTHR43649:SF29">
    <property type="entry name" value="OSMOPROTECTIVE COMPOUNDS-BINDING PROTEIN GGTB"/>
    <property type="match status" value="1"/>
</dbReference>
<dbReference type="EMBL" id="JAUHPX010000006">
    <property type="protein sequence ID" value="MDN4488686.1"/>
    <property type="molecule type" value="Genomic_DNA"/>
</dbReference>
<dbReference type="PROSITE" id="PS51257">
    <property type="entry name" value="PROKAR_LIPOPROTEIN"/>
    <property type="match status" value="1"/>
</dbReference>
<dbReference type="SUPFAM" id="SSF53850">
    <property type="entry name" value="Periplasmic binding protein-like II"/>
    <property type="match status" value="1"/>
</dbReference>
<dbReference type="Gene3D" id="3.40.190.10">
    <property type="entry name" value="Periplasmic binding protein-like II"/>
    <property type="match status" value="2"/>
</dbReference>
<evidence type="ECO:0000313" key="5">
    <source>
        <dbReference type="Proteomes" id="UP001172737"/>
    </source>
</evidence>
<dbReference type="InterPro" id="IPR050490">
    <property type="entry name" value="Bact_solute-bd_prot1"/>
</dbReference>
<keyword evidence="5" id="KW-1185">Reference proteome</keyword>
<dbReference type="Pfam" id="PF01547">
    <property type="entry name" value="SBP_bac_1"/>
    <property type="match status" value="1"/>
</dbReference>
<dbReference type="Proteomes" id="UP001172737">
    <property type="component" value="Unassembled WGS sequence"/>
</dbReference>
<dbReference type="RefSeq" id="WP_301120849.1">
    <property type="nucleotide sequence ID" value="NZ_JAUHPX010000006.1"/>
</dbReference>
<proteinExistence type="inferred from homology"/>
<evidence type="ECO:0000256" key="1">
    <source>
        <dbReference type="ARBA" id="ARBA00008520"/>
    </source>
</evidence>
<name>A0AAW7M7B7_9MICO</name>
<dbReference type="PANTHER" id="PTHR43649">
    <property type="entry name" value="ARABINOSE-BINDING PROTEIN-RELATED"/>
    <property type="match status" value="1"/>
</dbReference>
<feature type="signal peptide" evidence="3">
    <location>
        <begin position="1"/>
        <end position="20"/>
    </location>
</feature>
<evidence type="ECO:0000256" key="2">
    <source>
        <dbReference type="ARBA" id="ARBA00022448"/>
    </source>
</evidence>
<comment type="similarity">
    <text evidence="1">Belongs to the bacterial solute-binding protein 1 family.</text>
</comment>
<dbReference type="InterPro" id="IPR006059">
    <property type="entry name" value="SBP"/>
</dbReference>
<keyword evidence="3" id="KW-0732">Signal</keyword>
<accession>A0AAW7M7B7</accession>
<protein>
    <submittedName>
        <fullName evidence="4">ABC transporter substrate-binding protein</fullName>
    </submittedName>
</protein>
<organism evidence="4 5">
    <name type="scientific">Demequina lignilytica</name>
    <dbReference type="NCBI Taxonomy" id="3051663"/>
    <lineage>
        <taxon>Bacteria</taxon>
        <taxon>Bacillati</taxon>
        <taxon>Actinomycetota</taxon>
        <taxon>Actinomycetes</taxon>
        <taxon>Micrococcales</taxon>
        <taxon>Demequinaceae</taxon>
        <taxon>Demequina</taxon>
    </lineage>
</organism>
<comment type="caution">
    <text evidence="4">The sequence shown here is derived from an EMBL/GenBank/DDBJ whole genome shotgun (WGS) entry which is preliminary data.</text>
</comment>
<feature type="chain" id="PRO_5043667195" evidence="3">
    <location>
        <begin position="21"/>
        <end position="457"/>
    </location>
</feature>
<keyword evidence="2" id="KW-0813">Transport</keyword>
<sequence>MNRRFILPVTGLALGGLVLAGCSGSDGGDGGSTADGGGGDMMAGCEDYADYGTFDGDSVEIYGTQVDLEADRLVESWMQFEECTGITVEWIGNQEFETQMNVRVEAGSPPDLAIFPQPGLAARFIQGGSVVPAPASVEANVDEFWSESWKEYGTVDGTFYAAPLMASVKGWIWYSPTQFADMGYEVPATWDDMMALTEQMAADGADNAQYRPWCIGFESGEATGWPGTDWIEDIVLREQGPETYDAWVAGDVKFSDPEIVQAFDTFGEIALNGDYVNGGIGGPETIASTAFGDAGLPILDGNCSLHHQASFYEGFWPEGTNVAEDGDIWAFITPKVNADDPDAVTGGGEFITAFNDNPATVAFQTFLSSDTWANIRVSLGGVISANKGLDATNASSALGQAAIELLQSEDTLFKFDGADLMPAEVGSASFWTGITDWVQGTRSTSEMTEFIDSTWPS</sequence>
<dbReference type="AlphaFoldDB" id="A0AAW7M7B7"/>